<dbReference type="GeneID" id="106548276"/>
<dbReference type="InterPro" id="IPR039136">
    <property type="entry name" value="NUFIP1-like"/>
</dbReference>
<dbReference type="GO" id="GO:0005634">
    <property type="term" value="C:nucleus"/>
    <property type="evidence" value="ECO:0007669"/>
    <property type="project" value="TreeGrafter"/>
</dbReference>
<evidence type="ECO:0000256" key="1">
    <source>
        <dbReference type="SAM" id="MobiDB-lite"/>
    </source>
</evidence>
<keyword evidence="2" id="KW-1185">Reference proteome</keyword>
<name>A0A6I9Y310_9SAUR</name>
<dbReference type="OrthoDB" id="273070at2759"/>
<dbReference type="GO" id="GO:0003723">
    <property type="term" value="F:RNA binding"/>
    <property type="evidence" value="ECO:0007669"/>
    <property type="project" value="InterPro"/>
</dbReference>
<evidence type="ECO:0000313" key="3">
    <source>
        <dbReference type="RefSeq" id="XP_013921096.1"/>
    </source>
</evidence>
<dbReference type="GO" id="GO:0000492">
    <property type="term" value="P:box C/D snoRNP assembly"/>
    <property type="evidence" value="ECO:0007669"/>
    <property type="project" value="TreeGrafter"/>
</dbReference>
<feature type="region of interest" description="Disordered" evidence="1">
    <location>
        <begin position="43"/>
        <end position="96"/>
    </location>
</feature>
<dbReference type="PANTHER" id="PTHR13309:SF0">
    <property type="entry name" value="FMR1-INTERACTING PROTEIN NUFIP1"/>
    <property type="match status" value="1"/>
</dbReference>
<dbReference type="PANTHER" id="PTHR13309">
    <property type="entry name" value="NUCLEAR FRAGILE X MENTAL RETARDATION PROTEIN INTERACTING PROTEIN 1"/>
    <property type="match status" value="1"/>
</dbReference>
<dbReference type="Proteomes" id="UP000504617">
    <property type="component" value="Unplaced"/>
</dbReference>
<reference evidence="3" key="1">
    <citation type="submission" date="2025-08" db="UniProtKB">
        <authorList>
            <consortium name="RefSeq"/>
        </authorList>
    </citation>
    <scope>IDENTIFICATION</scope>
    <source>
        <tissue evidence="3">Skeletal muscle</tissue>
    </source>
</reference>
<feature type="compositionally biased region" description="Basic and acidic residues" evidence="1">
    <location>
        <begin position="61"/>
        <end position="71"/>
    </location>
</feature>
<dbReference type="AlphaFoldDB" id="A0A6I9Y310"/>
<organism evidence="2 3">
    <name type="scientific">Thamnophis sirtalis</name>
    <dbReference type="NCBI Taxonomy" id="35019"/>
    <lineage>
        <taxon>Eukaryota</taxon>
        <taxon>Metazoa</taxon>
        <taxon>Chordata</taxon>
        <taxon>Craniata</taxon>
        <taxon>Vertebrata</taxon>
        <taxon>Euteleostomi</taxon>
        <taxon>Lepidosauria</taxon>
        <taxon>Squamata</taxon>
        <taxon>Bifurcata</taxon>
        <taxon>Unidentata</taxon>
        <taxon>Episquamata</taxon>
        <taxon>Toxicofera</taxon>
        <taxon>Serpentes</taxon>
        <taxon>Colubroidea</taxon>
        <taxon>Colubridae</taxon>
        <taxon>Natricinae</taxon>
        <taxon>Thamnophis</taxon>
    </lineage>
</organism>
<dbReference type="CTD" id="26747"/>
<dbReference type="RefSeq" id="XP_013921096.1">
    <property type="nucleotide sequence ID" value="XM_014065621.1"/>
</dbReference>
<accession>A0A6I9Y310</accession>
<dbReference type="KEGG" id="tsr:106548276"/>
<protein>
    <submittedName>
        <fullName evidence="3">Nuclear fragile X mental retardation-interacting protein 1</fullName>
    </submittedName>
</protein>
<sequence>MFPALQAHHPTLLEMLLAKDIRHERNVILQCIRYILQNDGLGFHLGGHSDAPSDSQPTPEHVQRSAADEPRQLTNPLDFDPNKTRQHEVFRSEEVSAFPAVDEDIWESTETNSEDN</sequence>
<gene>
    <name evidence="3" type="primary">NUFIP1</name>
</gene>
<proteinExistence type="predicted"/>
<feature type="compositionally biased region" description="Basic and acidic residues" evidence="1">
    <location>
        <begin position="80"/>
        <end position="94"/>
    </location>
</feature>
<evidence type="ECO:0000313" key="2">
    <source>
        <dbReference type="Proteomes" id="UP000504617"/>
    </source>
</evidence>